<dbReference type="OrthoDB" id="1902920at2759"/>
<keyword evidence="1" id="KW-0175">Coiled coil</keyword>
<dbReference type="EMBL" id="CM010717">
    <property type="protein sequence ID" value="RZC54782.1"/>
    <property type="molecule type" value="Genomic_DNA"/>
</dbReference>
<dbReference type="PANTHER" id="PTHR34380">
    <property type="entry name" value="BNAA03G12380D PROTEIN"/>
    <property type="match status" value="1"/>
</dbReference>
<dbReference type="Proteomes" id="UP000316621">
    <property type="component" value="Chromosome 3"/>
</dbReference>
<keyword evidence="4" id="KW-1185">Reference proteome</keyword>
<evidence type="ECO:0000313" key="3">
    <source>
        <dbReference type="EMBL" id="RZC54782.1"/>
    </source>
</evidence>
<dbReference type="AlphaFoldDB" id="A0A4Y7J401"/>
<accession>A0A4Y7J401</accession>
<feature type="coiled-coil region" evidence="1">
    <location>
        <begin position="4"/>
        <end position="118"/>
    </location>
</feature>
<evidence type="ECO:0000313" key="4">
    <source>
        <dbReference type="Proteomes" id="UP000316621"/>
    </source>
</evidence>
<protein>
    <submittedName>
        <fullName evidence="3">Uncharacterized protein</fullName>
    </submittedName>
</protein>
<dbReference type="OMA" id="SEDSKCI"/>
<organism evidence="3 4">
    <name type="scientific">Papaver somniferum</name>
    <name type="common">Opium poppy</name>
    <dbReference type="NCBI Taxonomy" id="3469"/>
    <lineage>
        <taxon>Eukaryota</taxon>
        <taxon>Viridiplantae</taxon>
        <taxon>Streptophyta</taxon>
        <taxon>Embryophyta</taxon>
        <taxon>Tracheophyta</taxon>
        <taxon>Spermatophyta</taxon>
        <taxon>Magnoliopsida</taxon>
        <taxon>Ranunculales</taxon>
        <taxon>Papaveraceae</taxon>
        <taxon>Papaveroideae</taxon>
        <taxon>Papaver</taxon>
    </lineage>
</organism>
<name>A0A4Y7J401_PAPSO</name>
<feature type="coiled-coil region" evidence="1">
    <location>
        <begin position="154"/>
        <end position="285"/>
    </location>
</feature>
<evidence type="ECO:0000256" key="1">
    <source>
        <dbReference type="SAM" id="Coils"/>
    </source>
</evidence>
<evidence type="ECO:0000256" key="2">
    <source>
        <dbReference type="SAM" id="MobiDB-lite"/>
    </source>
</evidence>
<dbReference type="Gene3D" id="1.20.5.170">
    <property type="match status" value="1"/>
</dbReference>
<proteinExistence type="predicted"/>
<reference evidence="3 4" key="1">
    <citation type="journal article" date="2018" name="Science">
        <title>The opium poppy genome and morphinan production.</title>
        <authorList>
            <person name="Guo L."/>
            <person name="Winzer T."/>
            <person name="Yang X."/>
            <person name="Li Y."/>
            <person name="Ning Z."/>
            <person name="He Z."/>
            <person name="Teodor R."/>
            <person name="Lu Y."/>
            <person name="Bowser T.A."/>
            <person name="Graham I.A."/>
            <person name="Ye K."/>
        </authorList>
    </citation>
    <scope>NUCLEOTIDE SEQUENCE [LARGE SCALE GENOMIC DNA]</scope>
    <source>
        <strain evidence="4">cv. HN1</strain>
        <tissue evidence="3">Leaves</tissue>
    </source>
</reference>
<dbReference type="Gramene" id="RZC54782">
    <property type="protein sequence ID" value="RZC54782"/>
    <property type="gene ID" value="C5167_013633"/>
</dbReference>
<gene>
    <name evidence="3" type="ORF">C5167_013633</name>
</gene>
<dbReference type="PANTHER" id="PTHR34380:SF1">
    <property type="entry name" value="OS01G0221300 PROTEIN"/>
    <property type="match status" value="1"/>
</dbReference>
<sequence length="824" mass="94928">MDVSEDLECERRRKDEEVDFWKRKFLDLQNRFVNEKKNESKITDLEEKLEDYRVKYDALYVELQEKNADFVVVEGKLKESTEARVSTENELKKKKNLCHKMNQKIEEFMRRFKDLEVQANLRFKYELDLEKKLEVSQTKCDELRMRFREKKTRGISLESELKEYKQMCVQLKEQIQSLEEDKNVLIEREKKVQERINFLEEENKKMMMKCDEGEKIIQLNEEKRRAEDEIELFKSKFRQLETQADFWKNNGIELGKELEVYRTKCNNLSLELKDKEMKCVEFEDKLRNLMSIKVAFENEIEGYKTGFSGLEEHIMCLCKELNVSCEREKKSQERITYLEEVVKKIGNGRESEAQVLRLDDGNSALRISHSHGNKERESEPKGSLNKGKNDINEILCSEMDSAADDAHVLPSTIKEKMFSNTEKILTSAFLPSCNPASLQGSINEHGSGPCYNVKDDKMSTPLASRVGLATIVEKQLGHEIKGISSEKLLIPEQGSVRTLSRGLIEIDDSDHGKEISPNHTYNITNKEMDQFSTDVTSQKNLLTPNKCLKRPLPDQRCEEYESIFGEDEALIPLPETAKKCRITEALISRTKSKDDVTIPVSSTMNLCARGQQMEISVSSSRRRSVSPRQCLGKSYCAESTIKHLYKENVVDKVGSDDSEGKNLGGLCVKSSDSSGSGDSSSDSEDSKCIDLSYKQVLEKLKRSRLRESKWQFEADMLSSFEEDPELCMKAVCTLYRQQMSFKNSETRSSCSTNRGFNKYDVLRGAALAEFLMDGGQEGDLNKSVKDLEMFDRKAVGDCRRLAANYSKQLFSIYQKKEDPFFRPT</sequence>
<feature type="region of interest" description="Disordered" evidence="2">
    <location>
        <begin position="364"/>
        <end position="387"/>
    </location>
</feature>